<feature type="transmembrane region" description="Helical" evidence="1">
    <location>
        <begin position="307"/>
        <end position="329"/>
    </location>
</feature>
<feature type="transmembrane region" description="Helical" evidence="1">
    <location>
        <begin position="220"/>
        <end position="239"/>
    </location>
</feature>
<keyword evidence="1" id="KW-0812">Transmembrane</keyword>
<evidence type="ECO:0000313" key="3">
    <source>
        <dbReference type="RefSeq" id="XP_065667817.1"/>
    </source>
</evidence>
<dbReference type="GeneID" id="136088088"/>
<accession>A0ABM4D0T5</accession>
<feature type="transmembrane region" description="Helical" evidence="1">
    <location>
        <begin position="164"/>
        <end position="191"/>
    </location>
</feature>
<dbReference type="Proteomes" id="UP001652625">
    <property type="component" value="Chromosome 12"/>
</dbReference>
<feature type="transmembrane region" description="Helical" evidence="1">
    <location>
        <begin position="60"/>
        <end position="79"/>
    </location>
</feature>
<gene>
    <name evidence="3" type="primary">LOC136088088</name>
</gene>
<organism evidence="2 3">
    <name type="scientific">Hydra vulgaris</name>
    <name type="common">Hydra</name>
    <name type="synonym">Hydra attenuata</name>
    <dbReference type="NCBI Taxonomy" id="6087"/>
    <lineage>
        <taxon>Eukaryota</taxon>
        <taxon>Metazoa</taxon>
        <taxon>Cnidaria</taxon>
        <taxon>Hydrozoa</taxon>
        <taxon>Hydroidolina</taxon>
        <taxon>Anthoathecata</taxon>
        <taxon>Aplanulata</taxon>
        <taxon>Hydridae</taxon>
        <taxon>Hydra</taxon>
    </lineage>
</organism>
<evidence type="ECO:0000313" key="2">
    <source>
        <dbReference type="Proteomes" id="UP001652625"/>
    </source>
</evidence>
<feature type="non-terminal residue" evidence="3">
    <location>
        <position position="1"/>
    </location>
</feature>
<keyword evidence="1" id="KW-1133">Transmembrane helix</keyword>
<keyword evidence="2" id="KW-1185">Reference proteome</keyword>
<sequence length="365" mass="43950">NSWIYFYQVIQYHVTASQIREKTFVTTFLQNIINFYEVHIGTYQVKLCLINEWNDLDKLFFNYLIPLIMFISVILIANWNKLHKFLLALNNKVIYFFVLKNKSNEDFNFNSKNNIIRIYVLISVLAYADITRITLTILYPVEYNGEKNHVYIYREWPFFSHRHLYYSIIAIFVALFIVLLWPVLLITTVWWTKWKVFQYFNHWHPLFSAFHAPFRNHYQWFASFYFFSRVAIIGLGIFIDSKLVQMVYVTMASLIVLVVFTLCFPYKNPASNYFDAFMLSLLVLSGALSVGRYGLPIGKYDSFVLSFIRVLIILPCLIILRWLYCLSVWSNFKEWYRDRVQNIVEWYRDCIQNIAERYRDHIQNK</sequence>
<feature type="transmembrane region" description="Helical" evidence="1">
    <location>
        <begin position="118"/>
        <end position="139"/>
    </location>
</feature>
<evidence type="ECO:0000256" key="1">
    <source>
        <dbReference type="SAM" id="Phobius"/>
    </source>
</evidence>
<dbReference type="RefSeq" id="XP_065667817.1">
    <property type="nucleotide sequence ID" value="XM_065811745.1"/>
</dbReference>
<name>A0ABM4D0T5_HYDVU</name>
<keyword evidence="1" id="KW-0472">Membrane</keyword>
<proteinExistence type="predicted"/>
<feature type="transmembrane region" description="Helical" evidence="1">
    <location>
        <begin position="276"/>
        <end position="295"/>
    </location>
</feature>
<protein>
    <submittedName>
        <fullName evidence="3">Uncharacterized protein LOC136088088</fullName>
    </submittedName>
</protein>
<feature type="transmembrane region" description="Helical" evidence="1">
    <location>
        <begin position="245"/>
        <end position="264"/>
    </location>
</feature>
<reference evidence="3" key="1">
    <citation type="submission" date="2025-08" db="UniProtKB">
        <authorList>
            <consortium name="RefSeq"/>
        </authorList>
    </citation>
    <scope>IDENTIFICATION</scope>
</reference>